<dbReference type="SMART" id="SM00448">
    <property type="entry name" value="REC"/>
    <property type="match status" value="1"/>
</dbReference>
<dbReference type="SUPFAM" id="SSF52172">
    <property type="entry name" value="CheY-like"/>
    <property type="match status" value="1"/>
</dbReference>
<dbReference type="EMBL" id="MEUJ01000009">
    <property type="protein sequence ID" value="OGC39383.1"/>
    <property type="molecule type" value="Genomic_DNA"/>
</dbReference>
<dbReference type="PANTHER" id="PTHR44591">
    <property type="entry name" value="STRESS RESPONSE REGULATOR PROTEIN 1"/>
    <property type="match status" value="1"/>
</dbReference>
<feature type="modified residue" description="4-aspartylphosphate" evidence="2">
    <location>
        <position position="65"/>
    </location>
</feature>
<dbReference type="Pfam" id="PF00072">
    <property type="entry name" value="Response_reg"/>
    <property type="match status" value="1"/>
</dbReference>
<comment type="caution">
    <text evidence="4">The sequence shown here is derived from an EMBL/GenBank/DDBJ whole genome shotgun (WGS) entry which is preliminary data.</text>
</comment>
<evidence type="ECO:0000256" key="2">
    <source>
        <dbReference type="PROSITE-ProRule" id="PRU00169"/>
    </source>
</evidence>
<keyword evidence="1 2" id="KW-0597">Phosphoprotein</keyword>
<evidence type="ECO:0000259" key="3">
    <source>
        <dbReference type="PROSITE" id="PS50110"/>
    </source>
</evidence>
<organism evidence="4 5">
    <name type="scientific">candidate division WOR-1 bacterium RIFOXYC2_FULL_46_14</name>
    <dbReference type="NCBI Taxonomy" id="1802587"/>
    <lineage>
        <taxon>Bacteria</taxon>
        <taxon>Bacillati</taxon>
        <taxon>Saganbacteria</taxon>
    </lineage>
</organism>
<dbReference type="InterPro" id="IPR001789">
    <property type="entry name" value="Sig_transdc_resp-reg_receiver"/>
</dbReference>
<dbReference type="InterPro" id="IPR050595">
    <property type="entry name" value="Bact_response_regulator"/>
</dbReference>
<dbReference type="GO" id="GO:0000160">
    <property type="term" value="P:phosphorelay signal transduction system"/>
    <property type="evidence" value="ECO:0007669"/>
    <property type="project" value="InterPro"/>
</dbReference>
<evidence type="ECO:0000313" key="5">
    <source>
        <dbReference type="Proteomes" id="UP000179242"/>
    </source>
</evidence>
<sequence>MADKPIILVVDDEQGIIDNVSTILTSTGLYTVIASLSASDALQIIKKNQTLLGFGKNNIRLIISDIKMPEMDGLQFMKEVRLEYPGIGFLFLTAFEDREKRAKAREGKAAAYLRKPFSEAELLAVVKRFFDGKEDWMIEQTKWELLGKDQDEEGGPNK</sequence>
<accession>A0A1F4U515</accession>
<dbReference type="AlphaFoldDB" id="A0A1F4U515"/>
<dbReference type="PANTHER" id="PTHR44591:SF3">
    <property type="entry name" value="RESPONSE REGULATORY DOMAIN-CONTAINING PROTEIN"/>
    <property type="match status" value="1"/>
</dbReference>
<evidence type="ECO:0000313" key="4">
    <source>
        <dbReference type="EMBL" id="OGC39383.1"/>
    </source>
</evidence>
<dbReference type="Gene3D" id="3.40.50.2300">
    <property type="match status" value="1"/>
</dbReference>
<evidence type="ECO:0000256" key="1">
    <source>
        <dbReference type="ARBA" id="ARBA00022553"/>
    </source>
</evidence>
<dbReference type="InterPro" id="IPR011006">
    <property type="entry name" value="CheY-like_superfamily"/>
</dbReference>
<dbReference type="PROSITE" id="PS50110">
    <property type="entry name" value="RESPONSE_REGULATORY"/>
    <property type="match status" value="1"/>
</dbReference>
<gene>
    <name evidence="4" type="ORF">A2438_06675</name>
</gene>
<protein>
    <recommendedName>
        <fullName evidence="3">Response regulatory domain-containing protein</fullName>
    </recommendedName>
</protein>
<dbReference type="Proteomes" id="UP000179242">
    <property type="component" value="Unassembled WGS sequence"/>
</dbReference>
<name>A0A1F4U515_UNCSA</name>
<reference evidence="4 5" key="1">
    <citation type="journal article" date="2016" name="Nat. Commun.">
        <title>Thousands of microbial genomes shed light on interconnected biogeochemical processes in an aquifer system.</title>
        <authorList>
            <person name="Anantharaman K."/>
            <person name="Brown C.T."/>
            <person name="Hug L.A."/>
            <person name="Sharon I."/>
            <person name="Castelle C.J."/>
            <person name="Probst A.J."/>
            <person name="Thomas B.C."/>
            <person name="Singh A."/>
            <person name="Wilkins M.J."/>
            <person name="Karaoz U."/>
            <person name="Brodie E.L."/>
            <person name="Williams K.H."/>
            <person name="Hubbard S.S."/>
            <person name="Banfield J.F."/>
        </authorList>
    </citation>
    <scope>NUCLEOTIDE SEQUENCE [LARGE SCALE GENOMIC DNA]</scope>
</reference>
<proteinExistence type="predicted"/>
<feature type="domain" description="Response regulatory" evidence="3">
    <location>
        <begin position="6"/>
        <end position="130"/>
    </location>
</feature>